<dbReference type="GO" id="GO:0046872">
    <property type="term" value="F:metal ion binding"/>
    <property type="evidence" value="ECO:0007669"/>
    <property type="project" value="UniProtKB-KW"/>
</dbReference>
<keyword evidence="9" id="KW-0408">Iron</keyword>
<gene>
    <name evidence="13" type="primary">nrdG</name>
    <name evidence="13" type="ORF">H9714_01920</name>
</gene>
<evidence type="ECO:0000256" key="5">
    <source>
        <dbReference type="ARBA" id="ARBA00022485"/>
    </source>
</evidence>
<accession>A0A9D2MAD9</accession>
<comment type="similarity">
    <text evidence="3 12">Belongs to the organic radical-activating enzymes family.</text>
</comment>
<dbReference type="EC" id="1.97.1.-" evidence="12"/>
<dbReference type="InterPro" id="IPR001989">
    <property type="entry name" value="Radical_activat_CS"/>
</dbReference>
<dbReference type="NCBIfam" id="TIGR02491">
    <property type="entry name" value="NrdG"/>
    <property type="match status" value="1"/>
</dbReference>
<dbReference type="InterPro" id="IPR012837">
    <property type="entry name" value="NrdG"/>
</dbReference>
<dbReference type="AlphaFoldDB" id="A0A9D2MAD9"/>
<dbReference type="PIRSF" id="PIRSF000368">
    <property type="entry name" value="NrdG"/>
    <property type="match status" value="1"/>
</dbReference>
<evidence type="ECO:0000256" key="1">
    <source>
        <dbReference type="ARBA" id="ARBA00001966"/>
    </source>
</evidence>
<dbReference type="SFLD" id="SFLDG01066">
    <property type="entry name" value="organic_radical-activating_enz"/>
    <property type="match status" value="1"/>
</dbReference>
<dbReference type="CDD" id="cd01335">
    <property type="entry name" value="Radical_SAM"/>
    <property type="match status" value="1"/>
</dbReference>
<dbReference type="EMBL" id="DWYC01000020">
    <property type="protein sequence ID" value="HJB56289.1"/>
    <property type="molecule type" value="Genomic_DNA"/>
</dbReference>
<dbReference type="Pfam" id="PF13353">
    <property type="entry name" value="Fer4_12"/>
    <property type="match status" value="1"/>
</dbReference>
<organism evidence="13 14">
    <name type="scientific">Candidatus Flavonifractor intestinipullorum</name>
    <dbReference type="NCBI Taxonomy" id="2838587"/>
    <lineage>
        <taxon>Bacteria</taxon>
        <taxon>Bacillati</taxon>
        <taxon>Bacillota</taxon>
        <taxon>Clostridia</taxon>
        <taxon>Eubacteriales</taxon>
        <taxon>Oscillospiraceae</taxon>
        <taxon>Flavonifractor</taxon>
    </lineage>
</organism>
<dbReference type="SFLD" id="SFLDG01063">
    <property type="entry name" value="activating_enzymes__group_1"/>
    <property type="match status" value="1"/>
</dbReference>
<dbReference type="Proteomes" id="UP000824208">
    <property type="component" value="Unassembled WGS sequence"/>
</dbReference>
<keyword evidence="7" id="KW-0479">Metal-binding</keyword>
<keyword evidence="8 12" id="KW-0560">Oxidoreductase</keyword>
<comment type="function">
    <text evidence="2 12">Activation of anaerobic ribonucleoside-triphosphate reductase under anaerobic conditions by generation of an organic free radical, using S-adenosylmethionine and reduced flavodoxin as cosubstrates to produce 5'-deoxy-adenosine.</text>
</comment>
<dbReference type="Gene3D" id="3.20.20.70">
    <property type="entry name" value="Aldolase class I"/>
    <property type="match status" value="1"/>
</dbReference>
<evidence type="ECO:0000256" key="9">
    <source>
        <dbReference type="ARBA" id="ARBA00023004"/>
    </source>
</evidence>
<evidence type="ECO:0000256" key="2">
    <source>
        <dbReference type="ARBA" id="ARBA00003852"/>
    </source>
</evidence>
<evidence type="ECO:0000256" key="7">
    <source>
        <dbReference type="ARBA" id="ARBA00022723"/>
    </source>
</evidence>
<evidence type="ECO:0000256" key="11">
    <source>
        <dbReference type="ARBA" id="ARBA00047365"/>
    </source>
</evidence>
<dbReference type="InterPro" id="IPR013785">
    <property type="entry name" value="Aldolase_TIM"/>
</dbReference>
<keyword evidence="6" id="KW-0949">S-adenosyl-L-methionine</keyword>
<proteinExistence type="inferred from homology"/>
<evidence type="ECO:0000256" key="12">
    <source>
        <dbReference type="PIRNR" id="PIRNR000368"/>
    </source>
</evidence>
<reference evidence="13" key="2">
    <citation type="submission" date="2021-04" db="EMBL/GenBank/DDBJ databases">
        <authorList>
            <person name="Gilroy R."/>
        </authorList>
    </citation>
    <scope>NUCLEOTIDE SEQUENCE</scope>
    <source>
        <strain evidence="13">CHK189-11263</strain>
    </source>
</reference>
<dbReference type="InterPro" id="IPR058240">
    <property type="entry name" value="rSAM_sf"/>
</dbReference>
<dbReference type="GO" id="GO:0043365">
    <property type="term" value="F:[formate-C-acetyltransferase]-activating enzyme activity"/>
    <property type="evidence" value="ECO:0007669"/>
    <property type="project" value="InterPro"/>
</dbReference>
<dbReference type="GO" id="GO:0004748">
    <property type="term" value="F:ribonucleoside-diphosphate reductase activity, thioredoxin disulfide as acceptor"/>
    <property type="evidence" value="ECO:0007669"/>
    <property type="project" value="TreeGrafter"/>
</dbReference>
<dbReference type="PANTHER" id="PTHR30352:SF2">
    <property type="entry name" value="ANAEROBIC RIBONUCLEOSIDE-TRIPHOSPHATE REDUCTASE-ACTIVATING PROTEIN"/>
    <property type="match status" value="1"/>
</dbReference>
<dbReference type="SFLD" id="SFLDS00029">
    <property type="entry name" value="Radical_SAM"/>
    <property type="match status" value="1"/>
</dbReference>
<evidence type="ECO:0000256" key="4">
    <source>
        <dbReference type="ARBA" id="ARBA00014281"/>
    </source>
</evidence>
<evidence type="ECO:0000256" key="10">
    <source>
        <dbReference type="ARBA" id="ARBA00023014"/>
    </source>
</evidence>
<dbReference type="SFLD" id="SFLDF00299">
    <property type="entry name" value="anaerobic_ribonucleoside-triph"/>
    <property type="match status" value="1"/>
</dbReference>
<evidence type="ECO:0000256" key="3">
    <source>
        <dbReference type="ARBA" id="ARBA00009777"/>
    </source>
</evidence>
<dbReference type="GO" id="GO:0051539">
    <property type="term" value="F:4 iron, 4 sulfur cluster binding"/>
    <property type="evidence" value="ECO:0007669"/>
    <property type="project" value="UniProtKB-KW"/>
</dbReference>
<name>A0A9D2MAD9_9FIRM</name>
<evidence type="ECO:0000313" key="14">
    <source>
        <dbReference type="Proteomes" id="UP000824208"/>
    </source>
</evidence>
<dbReference type="SUPFAM" id="SSF102114">
    <property type="entry name" value="Radical SAM enzymes"/>
    <property type="match status" value="1"/>
</dbReference>
<keyword evidence="5" id="KW-0004">4Fe-4S</keyword>
<keyword evidence="10" id="KW-0411">Iron-sulfur</keyword>
<evidence type="ECO:0000256" key="8">
    <source>
        <dbReference type="ARBA" id="ARBA00023002"/>
    </source>
</evidence>
<comment type="caution">
    <text evidence="13">The sequence shown here is derived from an EMBL/GenBank/DDBJ whole genome shotgun (WGS) entry which is preliminary data.</text>
</comment>
<dbReference type="PROSITE" id="PS01087">
    <property type="entry name" value="RADICAL_ACTIVATING"/>
    <property type="match status" value="1"/>
</dbReference>
<evidence type="ECO:0000313" key="13">
    <source>
        <dbReference type="EMBL" id="HJB56289.1"/>
    </source>
</evidence>
<dbReference type="InterPro" id="IPR007197">
    <property type="entry name" value="rSAM"/>
</dbReference>
<protein>
    <recommendedName>
        <fullName evidence="4 12">Anaerobic ribonucleoside-triphosphate reductase-activating protein</fullName>
        <ecNumber evidence="12">1.97.1.-</ecNumber>
    </recommendedName>
</protein>
<dbReference type="InterPro" id="IPR034457">
    <property type="entry name" value="Organic_radical-activating"/>
</dbReference>
<sequence>MNYAAIKRRDIADGPGVRVSLFVSGCTHRCKGCFNEEAQNFSYGEPFTPAVEEALLEDLAPDYVDGLTLLGGEPFEPVNQRALLPFLRRVRERFPQKDVWAYTGYVYEEELLRESRARCEVTDELLSLVDVLVDGEFVEEEKDITLLFRGSANQRLIDLKATRAAGAVVLWQPRD</sequence>
<comment type="catalytic activity">
    <reaction evidence="11">
        <text>glycyl-[protein] + reduced [flavodoxin] + S-adenosyl-L-methionine = glycin-2-yl radical-[protein] + semiquinone [flavodoxin] + 5'-deoxyadenosine + L-methionine + H(+)</text>
        <dbReference type="Rhea" id="RHEA:61976"/>
        <dbReference type="Rhea" id="RHEA-COMP:10622"/>
        <dbReference type="Rhea" id="RHEA-COMP:14480"/>
        <dbReference type="Rhea" id="RHEA-COMP:15993"/>
        <dbReference type="Rhea" id="RHEA-COMP:15994"/>
        <dbReference type="ChEBI" id="CHEBI:15378"/>
        <dbReference type="ChEBI" id="CHEBI:17319"/>
        <dbReference type="ChEBI" id="CHEBI:29947"/>
        <dbReference type="ChEBI" id="CHEBI:32722"/>
        <dbReference type="ChEBI" id="CHEBI:57618"/>
        <dbReference type="ChEBI" id="CHEBI:57844"/>
        <dbReference type="ChEBI" id="CHEBI:59789"/>
        <dbReference type="ChEBI" id="CHEBI:140311"/>
    </reaction>
</comment>
<reference evidence="13" key="1">
    <citation type="journal article" date="2021" name="PeerJ">
        <title>Extensive microbial diversity within the chicken gut microbiome revealed by metagenomics and culture.</title>
        <authorList>
            <person name="Gilroy R."/>
            <person name="Ravi A."/>
            <person name="Getino M."/>
            <person name="Pursley I."/>
            <person name="Horton D.L."/>
            <person name="Alikhan N.F."/>
            <person name="Baker D."/>
            <person name="Gharbi K."/>
            <person name="Hall N."/>
            <person name="Watson M."/>
            <person name="Adriaenssens E.M."/>
            <person name="Foster-Nyarko E."/>
            <person name="Jarju S."/>
            <person name="Secka A."/>
            <person name="Antonio M."/>
            <person name="Oren A."/>
            <person name="Chaudhuri R.R."/>
            <person name="La Ragione R."/>
            <person name="Hildebrand F."/>
            <person name="Pallen M.J."/>
        </authorList>
    </citation>
    <scope>NUCLEOTIDE SEQUENCE</scope>
    <source>
        <strain evidence="13">CHK189-11263</strain>
    </source>
</reference>
<comment type="cofactor">
    <cofactor evidence="1">
        <name>[4Fe-4S] cluster</name>
        <dbReference type="ChEBI" id="CHEBI:49883"/>
    </cofactor>
</comment>
<evidence type="ECO:0000256" key="6">
    <source>
        <dbReference type="ARBA" id="ARBA00022691"/>
    </source>
</evidence>
<dbReference type="PANTHER" id="PTHR30352">
    <property type="entry name" value="PYRUVATE FORMATE-LYASE-ACTIVATING ENZYME"/>
    <property type="match status" value="1"/>
</dbReference>